<dbReference type="EMBL" id="CP042262">
    <property type="protein sequence ID" value="QDY70477.1"/>
    <property type="molecule type" value="Genomic_DNA"/>
</dbReference>
<keyword evidence="2" id="KW-0175">Coiled coil</keyword>
<gene>
    <name evidence="5" type="ORF">FPZ52_12265</name>
</gene>
<evidence type="ECO:0000256" key="1">
    <source>
        <dbReference type="ARBA" id="ARBA00022729"/>
    </source>
</evidence>
<evidence type="ECO:0000259" key="3">
    <source>
        <dbReference type="Pfam" id="PF02563"/>
    </source>
</evidence>
<organism evidence="5 6">
    <name type="scientific">Qingshengfaniella alkalisoli</name>
    <dbReference type="NCBI Taxonomy" id="2599296"/>
    <lineage>
        <taxon>Bacteria</taxon>
        <taxon>Pseudomonadati</taxon>
        <taxon>Pseudomonadota</taxon>
        <taxon>Alphaproteobacteria</taxon>
        <taxon>Rhodobacterales</taxon>
        <taxon>Paracoccaceae</taxon>
        <taxon>Qingshengfaniella</taxon>
    </lineage>
</organism>
<dbReference type="PANTHER" id="PTHR33619">
    <property type="entry name" value="POLYSACCHARIDE EXPORT PROTEIN GFCE-RELATED"/>
    <property type="match status" value="1"/>
</dbReference>
<dbReference type="Pfam" id="PF02563">
    <property type="entry name" value="Poly_export"/>
    <property type="match status" value="1"/>
</dbReference>
<evidence type="ECO:0008006" key="7">
    <source>
        <dbReference type="Google" id="ProtNLM"/>
    </source>
</evidence>
<keyword evidence="6" id="KW-1185">Reference proteome</keyword>
<dbReference type="InterPro" id="IPR058781">
    <property type="entry name" value="HH_AprE-like"/>
</dbReference>
<protein>
    <recommendedName>
        <fullName evidence="7">Polysaccharide export outer membrane protein</fullName>
    </recommendedName>
</protein>
<reference evidence="5 6" key="1">
    <citation type="submission" date="2019-07" db="EMBL/GenBank/DDBJ databases">
        <title>Litoreibacter alkalisoli sp. nov., isolated from saline-alkaline soil.</title>
        <authorList>
            <person name="Wang S."/>
            <person name="Xu L."/>
            <person name="Xing Y.-T."/>
            <person name="Sun J.-Q."/>
        </authorList>
    </citation>
    <scope>NUCLEOTIDE SEQUENCE [LARGE SCALE GENOMIC DNA]</scope>
    <source>
        <strain evidence="5 6">LN3S51</strain>
        <plasmid evidence="5 6">unnamed1</plasmid>
    </source>
</reference>
<dbReference type="AlphaFoldDB" id="A0A5B8J7M4"/>
<dbReference type="Pfam" id="PF25994">
    <property type="entry name" value="HH_AprE"/>
    <property type="match status" value="1"/>
</dbReference>
<dbReference type="PANTHER" id="PTHR33619:SF3">
    <property type="entry name" value="POLYSACCHARIDE EXPORT PROTEIN GFCE-RELATED"/>
    <property type="match status" value="1"/>
</dbReference>
<feature type="coiled-coil region" evidence="2">
    <location>
        <begin position="248"/>
        <end position="282"/>
    </location>
</feature>
<proteinExistence type="predicted"/>
<name>A0A5B8J7M4_9RHOB</name>
<dbReference type="Gene3D" id="3.30.1950.10">
    <property type="entry name" value="wza like domain"/>
    <property type="match status" value="1"/>
</dbReference>
<dbReference type="Proteomes" id="UP000318483">
    <property type="component" value="Plasmid unnamed1"/>
</dbReference>
<keyword evidence="1" id="KW-0732">Signal</keyword>
<evidence type="ECO:0000256" key="2">
    <source>
        <dbReference type="SAM" id="Coils"/>
    </source>
</evidence>
<dbReference type="InterPro" id="IPR003715">
    <property type="entry name" value="Poly_export_N"/>
</dbReference>
<feature type="domain" description="AprE-like long alpha-helical hairpin" evidence="4">
    <location>
        <begin position="174"/>
        <end position="359"/>
    </location>
</feature>
<evidence type="ECO:0000313" key="5">
    <source>
        <dbReference type="EMBL" id="QDY70477.1"/>
    </source>
</evidence>
<dbReference type="KEGG" id="lit:FPZ52_12265"/>
<evidence type="ECO:0000259" key="4">
    <source>
        <dbReference type="Pfam" id="PF25994"/>
    </source>
</evidence>
<feature type="domain" description="Polysaccharide export protein N-terminal" evidence="3">
    <location>
        <begin position="47"/>
        <end position="121"/>
    </location>
</feature>
<evidence type="ECO:0000313" key="6">
    <source>
        <dbReference type="Proteomes" id="UP000318483"/>
    </source>
</evidence>
<geneLocation type="plasmid" evidence="5 6">
    <name>unnamed1</name>
</geneLocation>
<dbReference type="InterPro" id="IPR049712">
    <property type="entry name" value="Poly_export"/>
</dbReference>
<keyword evidence="5" id="KW-0614">Plasmid</keyword>
<sequence length="427" mass="46269">MAAATAPVIYIWRPVLTSSRGVCDMKGLGTLATLLIALLIASPVIAQDAEDYRINPGDRLSVAVYGNPDQSGDLQIDATGTVVHPLAGTVRAVDRTLAEIQTEITEKLAEYLPNPTVTVSIAAYSPVFVLGDVEAPGEYAYRPGLNALQLIALAGGVSDQLGLQNGVLDIIEAQRQAEELSVRIFAANVMIERLKSELSGQNFNSYDGVVPPVVTEVDRVRILADERQVFDLRKEQMAAADRGRVALIESYNLEIESLERSVELYEEELALTNEDLDATQSLVDKGLSSPARLREVQRAQSAMHRDLLEVQMYLSRARHGRLEAERQRADSDAVFRATVGEALKLAHSELAQSKLQLQAISKTISTLRIAREQMGASSDSAPRITLTVTRGDGADGTDISITEGTQLLPGDILEVSRPAPFLADITN</sequence>
<dbReference type="GO" id="GO:0015159">
    <property type="term" value="F:polysaccharide transmembrane transporter activity"/>
    <property type="evidence" value="ECO:0007669"/>
    <property type="project" value="InterPro"/>
</dbReference>
<dbReference type="OrthoDB" id="197007at2"/>
<accession>A0A5B8J7M4</accession>